<dbReference type="Gene3D" id="1.20.120.50">
    <property type="entry name" value="Hemerythrin-like"/>
    <property type="match status" value="1"/>
</dbReference>
<accession>A0ABP3Q5G8</accession>
<feature type="domain" description="Hemerythrin-like" evidence="4">
    <location>
        <begin position="13"/>
        <end position="119"/>
    </location>
</feature>
<reference evidence="6" key="1">
    <citation type="journal article" date="2019" name="Int. J. Syst. Evol. Microbiol.">
        <title>The Global Catalogue of Microorganisms (GCM) 10K type strain sequencing project: providing services to taxonomists for standard genome sequencing and annotation.</title>
        <authorList>
            <consortium name="The Broad Institute Genomics Platform"/>
            <consortium name="The Broad Institute Genome Sequencing Center for Infectious Disease"/>
            <person name="Wu L."/>
            <person name="Ma J."/>
        </authorList>
    </citation>
    <scope>NUCLEOTIDE SEQUENCE [LARGE SCALE GENOMIC DNA]</scope>
    <source>
        <strain evidence="6">JCM 15089</strain>
    </source>
</reference>
<evidence type="ECO:0000313" key="6">
    <source>
        <dbReference type="Proteomes" id="UP001499951"/>
    </source>
</evidence>
<evidence type="ECO:0000313" key="5">
    <source>
        <dbReference type="EMBL" id="GAA0583111.1"/>
    </source>
</evidence>
<dbReference type="InterPro" id="IPR035938">
    <property type="entry name" value="Hemerythrin-like_sf"/>
</dbReference>
<comment type="caution">
    <text evidence="5">The sequence shown here is derived from an EMBL/GenBank/DDBJ whole genome shotgun (WGS) entry which is preliminary data.</text>
</comment>
<dbReference type="InterPro" id="IPR012827">
    <property type="entry name" value="Hemerythrin_metal-bd"/>
</dbReference>
<dbReference type="Proteomes" id="UP001499951">
    <property type="component" value="Unassembled WGS sequence"/>
</dbReference>
<dbReference type="RefSeq" id="WP_166937175.1">
    <property type="nucleotide sequence ID" value="NZ_BAAADD010000010.1"/>
</dbReference>
<evidence type="ECO:0000256" key="1">
    <source>
        <dbReference type="ARBA" id="ARBA00010587"/>
    </source>
</evidence>
<dbReference type="InterPro" id="IPR012312">
    <property type="entry name" value="Hemerythrin-like"/>
</dbReference>
<protein>
    <recommendedName>
        <fullName evidence="4">Hemerythrin-like domain-containing protein</fullName>
    </recommendedName>
</protein>
<dbReference type="EMBL" id="BAAADD010000010">
    <property type="protein sequence ID" value="GAA0583111.1"/>
    <property type="molecule type" value="Genomic_DNA"/>
</dbReference>
<evidence type="ECO:0000256" key="3">
    <source>
        <dbReference type="ARBA" id="ARBA00023004"/>
    </source>
</evidence>
<dbReference type="InterPro" id="IPR050669">
    <property type="entry name" value="Hemerythrin"/>
</dbReference>
<comment type="similarity">
    <text evidence="1">Belongs to the hemerythrin family.</text>
</comment>
<dbReference type="NCBIfam" id="TIGR02481">
    <property type="entry name" value="hemeryth_dom"/>
    <property type="match status" value="1"/>
</dbReference>
<gene>
    <name evidence="5" type="ORF">GCM10008942_35030</name>
</gene>
<keyword evidence="6" id="KW-1185">Reference proteome</keyword>
<keyword evidence="2" id="KW-0479">Metal-binding</keyword>
<dbReference type="Pfam" id="PF01814">
    <property type="entry name" value="Hemerythrin"/>
    <property type="match status" value="1"/>
</dbReference>
<dbReference type="CDD" id="cd12107">
    <property type="entry name" value="Hemerythrin"/>
    <property type="match status" value="1"/>
</dbReference>
<dbReference type="SUPFAM" id="SSF47188">
    <property type="entry name" value="Hemerythrin-like"/>
    <property type="match status" value="1"/>
</dbReference>
<dbReference type="PANTHER" id="PTHR37164:SF1">
    <property type="entry name" value="BACTERIOHEMERYTHRIN"/>
    <property type="match status" value="1"/>
</dbReference>
<proteinExistence type="inferred from homology"/>
<evidence type="ECO:0000256" key="2">
    <source>
        <dbReference type="ARBA" id="ARBA00022723"/>
    </source>
</evidence>
<sequence length="136" mass="14846">MAVVKWARELSVGVESLDDQHEKMLVLLNGLHEGLMSGKGKIELGGVLNQLIGATASHIRYEEGLLARAGYDDSPAHRDSHAALMRQFCGISRQYETIGPSALSLPVMSFLRNSLMGHIGVADIRYRDCLTANGIR</sequence>
<evidence type="ECO:0000259" key="4">
    <source>
        <dbReference type="Pfam" id="PF01814"/>
    </source>
</evidence>
<dbReference type="PANTHER" id="PTHR37164">
    <property type="entry name" value="BACTERIOHEMERYTHRIN"/>
    <property type="match status" value="1"/>
</dbReference>
<dbReference type="NCBIfam" id="NF033749">
    <property type="entry name" value="bact_hemeryth"/>
    <property type="match status" value="1"/>
</dbReference>
<name>A0ABP3Q5G8_9PROT</name>
<organism evidence="5 6">
    <name type="scientific">Rhizomicrobium electricum</name>
    <dbReference type="NCBI Taxonomy" id="480070"/>
    <lineage>
        <taxon>Bacteria</taxon>
        <taxon>Pseudomonadati</taxon>
        <taxon>Pseudomonadota</taxon>
        <taxon>Alphaproteobacteria</taxon>
        <taxon>Micropepsales</taxon>
        <taxon>Micropepsaceae</taxon>
        <taxon>Rhizomicrobium</taxon>
    </lineage>
</organism>
<keyword evidence="3" id="KW-0408">Iron</keyword>